<organism evidence="3 4">
    <name type="scientific">Staphylotrichum tortipilum</name>
    <dbReference type="NCBI Taxonomy" id="2831512"/>
    <lineage>
        <taxon>Eukaryota</taxon>
        <taxon>Fungi</taxon>
        <taxon>Dikarya</taxon>
        <taxon>Ascomycota</taxon>
        <taxon>Pezizomycotina</taxon>
        <taxon>Sordariomycetes</taxon>
        <taxon>Sordariomycetidae</taxon>
        <taxon>Sordariales</taxon>
        <taxon>Chaetomiaceae</taxon>
        <taxon>Staphylotrichum</taxon>
    </lineage>
</organism>
<reference evidence="3" key="2">
    <citation type="submission" date="2023-05" db="EMBL/GenBank/DDBJ databases">
        <authorList>
            <consortium name="Lawrence Berkeley National Laboratory"/>
            <person name="Steindorff A."/>
            <person name="Hensen N."/>
            <person name="Bonometti L."/>
            <person name="Westerberg I."/>
            <person name="Brannstrom I.O."/>
            <person name="Guillou S."/>
            <person name="Cros-Aarteil S."/>
            <person name="Calhoun S."/>
            <person name="Haridas S."/>
            <person name="Kuo A."/>
            <person name="Mondo S."/>
            <person name="Pangilinan J."/>
            <person name="Riley R."/>
            <person name="Labutti K."/>
            <person name="Andreopoulos B."/>
            <person name="Lipzen A."/>
            <person name="Chen C."/>
            <person name="Yanf M."/>
            <person name="Daum C."/>
            <person name="Ng V."/>
            <person name="Clum A."/>
            <person name="Ohm R."/>
            <person name="Martin F."/>
            <person name="Silar P."/>
            <person name="Natvig D."/>
            <person name="Lalanne C."/>
            <person name="Gautier V."/>
            <person name="Ament-Velasquez S.L."/>
            <person name="Kruys A."/>
            <person name="Hutchinson M.I."/>
            <person name="Powell A.J."/>
            <person name="Barry K."/>
            <person name="Miller A.N."/>
            <person name="Grigoriev I.V."/>
            <person name="Debuchy R."/>
            <person name="Gladieux P."/>
            <person name="Thoren M.H."/>
            <person name="Johannesson H."/>
        </authorList>
    </citation>
    <scope>NUCLEOTIDE SEQUENCE</scope>
    <source>
        <strain evidence="3">CBS 103.79</strain>
    </source>
</reference>
<evidence type="ECO:0000256" key="1">
    <source>
        <dbReference type="SAM" id="SignalP"/>
    </source>
</evidence>
<gene>
    <name evidence="3" type="ORF">C8A05DRAFT_11411</name>
</gene>
<proteinExistence type="predicted"/>
<keyword evidence="1" id="KW-0732">Signal</keyword>
<protein>
    <recommendedName>
        <fullName evidence="2">Cyanovirin-N domain-containing protein</fullName>
    </recommendedName>
</protein>
<dbReference type="SUPFAM" id="SSF51322">
    <property type="entry name" value="Cyanovirin-N"/>
    <property type="match status" value="1"/>
</dbReference>
<reference evidence="3" key="1">
    <citation type="journal article" date="2023" name="Mol. Phylogenet. Evol.">
        <title>Genome-scale phylogeny and comparative genomics of the fungal order Sordariales.</title>
        <authorList>
            <person name="Hensen N."/>
            <person name="Bonometti L."/>
            <person name="Westerberg I."/>
            <person name="Brannstrom I.O."/>
            <person name="Guillou S."/>
            <person name="Cros-Aarteil S."/>
            <person name="Calhoun S."/>
            <person name="Haridas S."/>
            <person name="Kuo A."/>
            <person name="Mondo S."/>
            <person name="Pangilinan J."/>
            <person name="Riley R."/>
            <person name="LaButti K."/>
            <person name="Andreopoulos B."/>
            <person name="Lipzen A."/>
            <person name="Chen C."/>
            <person name="Yan M."/>
            <person name="Daum C."/>
            <person name="Ng V."/>
            <person name="Clum A."/>
            <person name="Steindorff A."/>
            <person name="Ohm R.A."/>
            <person name="Martin F."/>
            <person name="Silar P."/>
            <person name="Natvig D.O."/>
            <person name="Lalanne C."/>
            <person name="Gautier V."/>
            <person name="Ament-Velasquez S.L."/>
            <person name="Kruys A."/>
            <person name="Hutchinson M.I."/>
            <person name="Powell A.J."/>
            <person name="Barry K."/>
            <person name="Miller A.N."/>
            <person name="Grigoriev I.V."/>
            <person name="Debuchy R."/>
            <person name="Gladieux P."/>
            <person name="Hiltunen Thoren M."/>
            <person name="Johannesson H."/>
        </authorList>
    </citation>
    <scope>NUCLEOTIDE SEQUENCE</scope>
    <source>
        <strain evidence="3">CBS 103.79</strain>
    </source>
</reference>
<accession>A0AAN6RXX0</accession>
<feature type="signal peptide" evidence="1">
    <location>
        <begin position="1"/>
        <end position="23"/>
    </location>
</feature>
<dbReference type="AlphaFoldDB" id="A0AAN6RXX0"/>
<dbReference type="Gene3D" id="2.30.60.10">
    <property type="entry name" value="Cyanovirin-N"/>
    <property type="match status" value="1"/>
</dbReference>
<evidence type="ECO:0000313" key="4">
    <source>
        <dbReference type="Proteomes" id="UP001303889"/>
    </source>
</evidence>
<dbReference type="Pfam" id="PF08881">
    <property type="entry name" value="CVNH"/>
    <property type="match status" value="1"/>
</dbReference>
<evidence type="ECO:0000259" key="2">
    <source>
        <dbReference type="Pfam" id="PF08881"/>
    </source>
</evidence>
<sequence length="149" mass="16001">MRSLARIIGSTGLAFAIAAWASAGGPPQPQSFVDFCAYVGSNFTGGHWLGAFCRNNLTEVFGYNYSWIDLDLCVGNNASKLVPYNKGNYSTSCKRCKTSHDKKTLTLTCDCKNSKNGYSKSSLDLNTAIYDDNGSVGCFGHLGNKSVSP</sequence>
<feature type="domain" description="Cyanovirin-N" evidence="2">
    <location>
        <begin position="45"/>
        <end position="135"/>
    </location>
</feature>
<keyword evidence="4" id="KW-1185">Reference proteome</keyword>
<evidence type="ECO:0000313" key="3">
    <source>
        <dbReference type="EMBL" id="KAK3906844.1"/>
    </source>
</evidence>
<name>A0AAN6RXX0_9PEZI</name>
<comment type="caution">
    <text evidence="3">The sequence shown here is derived from an EMBL/GenBank/DDBJ whole genome shotgun (WGS) entry which is preliminary data.</text>
</comment>
<dbReference type="EMBL" id="MU855318">
    <property type="protein sequence ID" value="KAK3906844.1"/>
    <property type="molecule type" value="Genomic_DNA"/>
</dbReference>
<feature type="chain" id="PRO_5042861003" description="Cyanovirin-N domain-containing protein" evidence="1">
    <location>
        <begin position="24"/>
        <end position="149"/>
    </location>
</feature>
<dbReference type="InterPro" id="IPR036673">
    <property type="entry name" value="Cyanovirin-N_sf"/>
</dbReference>
<dbReference type="Proteomes" id="UP001303889">
    <property type="component" value="Unassembled WGS sequence"/>
</dbReference>
<dbReference type="InterPro" id="IPR011058">
    <property type="entry name" value="Cyanovirin-N"/>
</dbReference>